<dbReference type="Proteomes" id="UP000071561">
    <property type="component" value="Chromosome"/>
</dbReference>
<dbReference type="InterPro" id="IPR043004">
    <property type="entry name" value="MvaI_BcnI_cat"/>
</dbReference>
<dbReference type="REBASE" id="140793">
    <property type="entry name" value="Pcr27485ORF2002P"/>
</dbReference>
<dbReference type="OrthoDB" id="9204522at2"/>
<name>A0A127VCG1_9SPHI</name>
<proteinExistence type="predicted"/>
<sequence>MTLDRLKSIFSDNGCKKIYVKNLAPNDNSKNQVYFAGSFEFLNILPVINIIAEDAGEWKKERFKASLDFSWILDDGELDLAPNSQLILYPKYPEVRFSGFLKGCRNAPSELMKQRLPDRLFFFSVTDENRVIGYVTAPDSQLANEVNSLKSPLVYGVFRVLELTDENSNRIKLLRELLRINQLGWIRSKRLDRFGNILPCEASNCGGYTLEAELGITPNGYSEPDYLGWEIKQFGVANFTRISSAIITLMTPEPTNGLYKLDGAEKFLRTYGYDDKAGRIDRINFGGIHKVGVLHPLTNLTLVIDGFDIESGKIRNATGKIALIDSNGNDTASWDFSSMLLHWNRKHNQACYIPSISDVTNLKSYKYGEHAILGRGTDFHLFLAQMAMGNIYYDPGIKMENASTNPKIKKRSQFRIKSQYLPHLYRENEIVHLVDDLNIFGN</sequence>
<keyword evidence="3" id="KW-1185">Reference proteome</keyword>
<dbReference type="RefSeq" id="WP_068399981.1">
    <property type="nucleotide sequence ID" value="NZ_CP014504.1"/>
</dbReference>
<dbReference type="KEGG" id="pcm:AY601_2001"/>
<dbReference type="Pfam" id="PF15515">
    <property type="entry name" value="MvaI_BcnI"/>
    <property type="match status" value="1"/>
</dbReference>
<evidence type="ECO:0000259" key="1">
    <source>
        <dbReference type="Pfam" id="PF15515"/>
    </source>
</evidence>
<dbReference type="PATRIC" id="fig|188932.3.peg.2093"/>
<evidence type="ECO:0000313" key="3">
    <source>
        <dbReference type="Proteomes" id="UP000071561"/>
    </source>
</evidence>
<dbReference type="AlphaFoldDB" id="A0A127VCG1"/>
<accession>A0A127VCG1</accession>
<feature type="domain" description="MvaI/BcnI restriction endonuclease" evidence="1">
    <location>
        <begin position="176"/>
        <end position="425"/>
    </location>
</feature>
<organism evidence="2 3">
    <name type="scientific">Pedobacter cryoconitis</name>
    <dbReference type="NCBI Taxonomy" id="188932"/>
    <lineage>
        <taxon>Bacteria</taxon>
        <taxon>Pseudomonadati</taxon>
        <taxon>Bacteroidota</taxon>
        <taxon>Sphingobacteriia</taxon>
        <taxon>Sphingobacteriales</taxon>
        <taxon>Sphingobacteriaceae</taxon>
        <taxon>Pedobacter</taxon>
    </lineage>
</organism>
<dbReference type="EMBL" id="CP014504">
    <property type="protein sequence ID" value="AMP98907.1"/>
    <property type="molecule type" value="Genomic_DNA"/>
</dbReference>
<dbReference type="InterPro" id="IPR029127">
    <property type="entry name" value="MvaI_BcnI"/>
</dbReference>
<reference evidence="2 3" key="1">
    <citation type="submission" date="2016-03" db="EMBL/GenBank/DDBJ databases">
        <title>Complete genome sequence of Pedobacter cryoconitis PAMC 27485.</title>
        <authorList>
            <person name="Lee J."/>
            <person name="Kim O.-S."/>
        </authorList>
    </citation>
    <scope>NUCLEOTIDE SEQUENCE [LARGE SCALE GENOMIC DNA]</scope>
    <source>
        <strain evidence="2 3">PAMC 27485</strain>
    </source>
</reference>
<dbReference type="Gene3D" id="3.40.210.20">
    <property type="entry name" value="MvaI/BcnI restriction endonuclease, catalytic domain"/>
    <property type="match status" value="1"/>
</dbReference>
<gene>
    <name evidence="2" type="ORF">AY601_2001</name>
</gene>
<protein>
    <recommendedName>
        <fullName evidence="1">MvaI/BcnI restriction endonuclease domain-containing protein</fullName>
    </recommendedName>
</protein>
<evidence type="ECO:0000313" key="2">
    <source>
        <dbReference type="EMBL" id="AMP98907.1"/>
    </source>
</evidence>